<dbReference type="EMBL" id="KB292872">
    <property type="protein sequence ID" value="ELU16850.1"/>
    <property type="molecule type" value="Genomic_DNA"/>
</dbReference>
<feature type="region of interest" description="Disordered" evidence="1">
    <location>
        <begin position="12"/>
        <end position="32"/>
    </location>
</feature>
<dbReference type="HOGENOM" id="CLU_464314_0_0_1"/>
<reference evidence="2" key="1">
    <citation type="journal article" date="2013" name="Nature">
        <title>Insights into bilaterian evolution from three spiralian genomes.</title>
        <authorList>
            <person name="Simakov O."/>
            <person name="Marletaz F."/>
            <person name="Cho S.J."/>
            <person name="Edsinger-Gonzales E."/>
            <person name="Havlak P."/>
            <person name="Hellsten U."/>
            <person name="Kuo D.H."/>
            <person name="Larsson T."/>
            <person name="Lv J."/>
            <person name="Arendt D."/>
            <person name="Savage R."/>
            <person name="Osoegawa K."/>
            <person name="de Jong P."/>
            <person name="Grimwood J."/>
            <person name="Chapman J.A."/>
            <person name="Shapiro H."/>
            <person name="Aerts A."/>
            <person name="Otillar R.P."/>
            <person name="Terry A.Y."/>
            <person name="Boore J.L."/>
            <person name="Grigoriev I.V."/>
            <person name="Lindberg D.R."/>
            <person name="Seaver E.C."/>
            <person name="Weisblat D.A."/>
            <person name="Putnam N.H."/>
            <person name="Rokhsar D.S."/>
        </authorList>
    </citation>
    <scope>NUCLEOTIDE SEQUENCE</scope>
    <source>
        <strain evidence="2">I ESC-2004</strain>
    </source>
</reference>
<feature type="region of interest" description="Disordered" evidence="1">
    <location>
        <begin position="80"/>
        <end position="99"/>
    </location>
</feature>
<dbReference type="GO" id="GO:0006281">
    <property type="term" value="P:DNA repair"/>
    <property type="evidence" value="ECO:0007669"/>
    <property type="project" value="UniProtKB-ARBA"/>
</dbReference>
<dbReference type="PANTHER" id="PTHR46609">
    <property type="entry name" value="EXONUCLEASE, PHAGE-TYPE/RECB, C-TERMINAL DOMAIN-CONTAINING PROTEIN"/>
    <property type="match status" value="1"/>
</dbReference>
<dbReference type="SUPFAM" id="SSF52980">
    <property type="entry name" value="Restriction endonuclease-like"/>
    <property type="match status" value="1"/>
</dbReference>
<dbReference type="InterPro" id="IPR011604">
    <property type="entry name" value="PDDEXK-like_dom_sf"/>
</dbReference>
<dbReference type="PANTHER" id="PTHR46609:SF8">
    <property type="entry name" value="YQAJ VIRAL RECOMBINASE DOMAIN-CONTAINING PROTEIN"/>
    <property type="match status" value="1"/>
</dbReference>
<dbReference type="OrthoDB" id="7753208at2759"/>
<evidence type="ECO:0000256" key="1">
    <source>
        <dbReference type="SAM" id="MobiDB-lite"/>
    </source>
</evidence>
<feature type="region of interest" description="Disordered" evidence="1">
    <location>
        <begin position="567"/>
        <end position="589"/>
    </location>
</feature>
<dbReference type="InterPro" id="IPR051703">
    <property type="entry name" value="NF-kappa-B_Signaling_Reg"/>
</dbReference>
<name>R7VKL1_CAPTE</name>
<dbReference type="Gene3D" id="3.90.320.10">
    <property type="match status" value="1"/>
</dbReference>
<dbReference type="InterPro" id="IPR011335">
    <property type="entry name" value="Restrct_endonuc-II-like"/>
</dbReference>
<dbReference type="InParanoid" id="R7VKL1"/>
<feature type="non-terminal residue" evidence="2">
    <location>
        <position position="589"/>
    </location>
</feature>
<proteinExistence type="predicted"/>
<dbReference type="AlphaFoldDB" id="R7VKL1"/>
<protein>
    <submittedName>
        <fullName evidence="2">Uncharacterized protein</fullName>
    </submittedName>
</protein>
<sequence length="589" mass="65689">MYALSKLAKLAKEGGKRGATAHDYPPHTPTSIYTAAELERRTRGQSSNPEWAACSGGIAVSADRPWLGYSPDAVVYEAAKETPTNDEDQLPSSKRQRLDPQSAQKILLEVKCPYSQRNNEKMDLSSFYMTRSSVDGTCALDMKKVQARNYYYQVQLGMALMDIDVAHLRLLDRENQFEDLVEAGDMTLLDIPTVNHAREIVAREKDELAFASRPELNGKLRLTFRLYDGDGRPAAPDDALPKDGGPTTVEIEGQPGAVGVKRKHWWIYSKVGNFGKTHTMTTELVNKYKAIFMNDANNAMCLPKTAQFIVLDEVGPSNRVGINQLKGLTSGNAAVASFNRKSYGESYVPRWDSQIVVITNHSIYDTYAVRDGRTGLRKVKHHVIEPLLCRFHVIRLDGDDREERTEFYDPKELSQEDYLWSLNKAFYSAVHLAASVGRVSTVVLRAALRAAMNVHRLRHPENMPTTKSLARDLALAIDAQDFVIVSNAINRFCTDVHIPQSVQLQHEYTVELIGDPKRDVYAEMVEGITADPILVPDFAGRGELSEDGPVENPARDRAVVAALERIKQRKARRPHPGNAKATPMMGGRA</sequence>
<evidence type="ECO:0000313" key="2">
    <source>
        <dbReference type="EMBL" id="ELU16850.1"/>
    </source>
</evidence>
<accession>R7VKL1</accession>
<gene>
    <name evidence="2" type="ORF">CAPTEDRAFT_187729</name>
</gene>
<organism evidence="2">
    <name type="scientific">Capitella teleta</name>
    <name type="common">Polychaete worm</name>
    <dbReference type="NCBI Taxonomy" id="283909"/>
    <lineage>
        <taxon>Eukaryota</taxon>
        <taxon>Metazoa</taxon>
        <taxon>Spiralia</taxon>
        <taxon>Lophotrochozoa</taxon>
        <taxon>Annelida</taxon>
        <taxon>Polychaeta</taxon>
        <taxon>Sedentaria</taxon>
        <taxon>Scolecida</taxon>
        <taxon>Capitellidae</taxon>
        <taxon>Capitella</taxon>
    </lineage>
</organism>